<dbReference type="InterPro" id="IPR011701">
    <property type="entry name" value="MFS"/>
</dbReference>
<reference evidence="5 6" key="1">
    <citation type="journal article" date="2020" name="ISME J.">
        <title>Uncovering the hidden diversity of litter-decomposition mechanisms in mushroom-forming fungi.</title>
        <authorList>
            <person name="Floudas D."/>
            <person name="Bentzer J."/>
            <person name="Ahren D."/>
            <person name="Johansson T."/>
            <person name="Persson P."/>
            <person name="Tunlid A."/>
        </authorList>
    </citation>
    <scope>NUCLEOTIDE SEQUENCE [LARGE SCALE GENOMIC DNA]</scope>
    <source>
        <strain evidence="5 6">CBS 406.79</strain>
    </source>
</reference>
<dbReference type="AlphaFoldDB" id="A0A8H5HSN5"/>
<gene>
    <name evidence="5" type="ORF">D9757_005673</name>
</gene>
<dbReference type="SUPFAM" id="SSF103473">
    <property type="entry name" value="MFS general substrate transporter"/>
    <property type="match status" value="1"/>
</dbReference>
<dbReference type="Gene3D" id="1.20.1250.20">
    <property type="entry name" value="MFS general substrate transporter like domains"/>
    <property type="match status" value="1"/>
</dbReference>
<dbReference type="InterPro" id="IPR036259">
    <property type="entry name" value="MFS_trans_sf"/>
</dbReference>
<evidence type="ECO:0008006" key="7">
    <source>
        <dbReference type="Google" id="ProtNLM"/>
    </source>
</evidence>
<feature type="transmembrane region" description="Helical" evidence="4">
    <location>
        <begin position="190"/>
        <end position="210"/>
    </location>
</feature>
<dbReference type="GO" id="GO:0016020">
    <property type="term" value="C:membrane"/>
    <property type="evidence" value="ECO:0007669"/>
    <property type="project" value="UniProtKB-SubCell"/>
</dbReference>
<feature type="transmembrane region" description="Helical" evidence="4">
    <location>
        <begin position="329"/>
        <end position="347"/>
    </location>
</feature>
<evidence type="ECO:0000313" key="6">
    <source>
        <dbReference type="Proteomes" id="UP000518752"/>
    </source>
</evidence>
<evidence type="ECO:0000313" key="5">
    <source>
        <dbReference type="EMBL" id="KAF5388780.1"/>
    </source>
</evidence>
<dbReference type="Pfam" id="PF07690">
    <property type="entry name" value="MFS_1"/>
    <property type="match status" value="1"/>
</dbReference>
<organism evidence="5 6">
    <name type="scientific">Collybiopsis confluens</name>
    <dbReference type="NCBI Taxonomy" id="2823264"/>
    <lineage>
        <taxon>Eukaryota</taxon>
        <taxon>Fungi</taxon>
        <taxon>Dikarya</taxon>
        <taxon>Basidiomycota</taxon>
        <taxon>Agaricomycotina</taxon>
        <taxon>Agaricomycetes</taxon>
        <taxon>Agaricomycetidae</taxon>
        <taxon>Agaricales</taxon>
        <taxon>Marasmiineae</taxon>
        <taxon>Omphalotaceae</taxon>
        <taxon>Collybiopsis</taxon>
    </lineage>
</organism>
<feature type="region of interest" description="Disordered" evidence="3">
    <location>
        <begin position="1"/>
        <end position="50"/>
    </location>
</feature>
<name>A0A8H5HSN5_9AGAR</name>
<feature type="transmembrane region" description="Helical" evidence="4">
    <location>
        <begin position="262"/>
        <end position="283"/>
    </location>
</feature>
<accession>A0A8H5HSN5</accession>
<keyword evidence="6" id="KW-1185">Reference proteome</keyword>
<feature type="transmembrane region" description="Helical" evidence="4">
    <location>
        <begin position="56"/>
        <end position="81"/>
    </location>
</feature>
<feature type="transmembrane region" description="Helical" evidence="4">
    <location>
        <begin position="359"/>
        <end position="384"/>
    </location>
</feature>
<feature type="transmembrane region" description="Helical" evidence="4">
    <location>
        <begin position="101"/>
        <end position="120"/>
    </location>
</feature>
<feature type="transmembrane region" description="Helical" evidence="4">
    <location>
        <begin position="222"/>
        <end position="241"/>
    </location>
</feature>
<feature type="transmembrane region" description="Helical" evidence="4">
    <location>
        <begin position="396"/>
        <end position="416"/>
    </location>
</feature>
<feature type="compositionally biased region" description="Basic and acidic residues" evidence="3">
    <location>
        <begin position="30"/>
        <end position="50"/>
    </location>
</feature>
<comment type="caution">
    <text evidence="5">The sequence shown here is derived from an EMBL/GenBank/DDBJ whole genome shotgun (WGS) entry which is preliminary data.</text>
</comment>
<dbReference type="InterPro" id="IPR050327">
    <property type="entry name" value="Proton-linked_MCT"/>
</dbReference>
<sequence>MVSPKAPLSTACADTHNRSRTQKPLPVPDDPEKSVDNDKESPPETPKELDYPEGGFHAWLTVFSMLVFVQYAFVIMTGFVYRWLIQFATFGYTNAYGVFNGNWIGSMQLWLVMSCGIVSGRLYDLGYFYHLIIGGSVLLVFCLFMLSLAKPGEFYQIFLAQGVGAGLAIGTLYVPGLAVVSQYFYKRRTLAMAIVASGSGVGAALQSIMLNKLLERFGFQTTLRISAAFIAGILIVGILCARTRFIPNPPKDRNLLQYMRIFFCEPEFIAVVLGTFFELAGMFFPTFFLQLNANQKGIMSKNLAFYLIPVMNASTVIGRIFFPMLVPKIGIFNMVIPCVFVCVLLIFSELAVTSAGGSFAVAVFYGIFFGAYVGMFAPMVGSLAKTDSEIGARMGICFTFCSFGGLIGTPIAGALLTSKNIWWQPTLFAGLSTAAGGLCFIASRYWISRHKGTLKV</sequence>
<dbReference type="Proteomes" id="UP000518752">
    <property type="component" value="Unassembled WGS sequence"/>
</dbReference>
<dbReference type="PANTHER" id="PTHR11360">
    <property type="entry name" value="MONOCARBOXYLATE TRANSPORTER"/>
    <property type="match status" value="1"/>
</dbReference>
<evidence type="ECO:0000256" key="3">
    <source>
        <dbReference type="SAM" id="MobiDB-lite"/>
    </source>
</evidence>
<dbReference type="GO" id="GO:0022857">
    <property type="term" value="F:transmembrane transporter activity"/>
    <property type="evidence" value="ECO:0007669"/>
    <property type="project" value="InterPro"/>
</dbReference>
<feature type="transmembrane region" description="Helical" evidence="4">
    <location>
        <begin position="154"/>
        <end position="178"/>
    </location>
</feature>
<dbReference type="EMBL" id="JAACJN010000026">
    <property type="protein sequence ID" value="KAF5388780.1"/>
    <property type="molecule type" value="Genomic_DNA"/>
</dbReference>
<dbReference type="OrthoDB" id="6499973at2759"/>
<evidence type="ECO:0000256" key="1">
    <source>
        <dbReference type="ARBA" id="ARBA00004141"/>
    </source>
</evidence>
<keyword evidence="4" id="KW-1133">Transmembrane helix</keyword>
<dbReference type="PANTHER" id="PTHR11360:SF234">
    <property type="entry name" value="MFS-TYPE TRANSPORTER DBAD-RELATED"/>
    <property type="match status" value="1"/>
</dbReference>
<proteinExistence type="inferred from homology"/>
<evidence type="ECO:0000256" key="4">
    <source>
        <dbReference type="SAM" id="Phobius"/>
    </source>
</evidence>
<protein>
    <recommendedName>
        <fullName evidence="7">Major facilitator superfamily (MFS) profile domain-containing protein</fullName>
    </recommendedName>
</protein>
<comment type="subcellular location">
    <subcellularLocation>
        <location evidence="1">Membrane</location>
        <topology evidence="1">Multi-pass membrane protein</topology>
    </subcellularLocation>
</comment>
<evidence type="ECO:0000256" key="2">
    <source>
        <dbReference type="ARBA" id="ARBA00006727"/>
    </source>
</evidence>
<feature type="transmembrane region" description="Helical" evidence="4">
    <location>
        <begin position="127"/>
        <end position="148"/>
    </location>
</feature>
<feature type="transmembrane region" description="Helical" evidence="4">
    <location>
        <begin position="303"/>
        <end position="322"/>
    </location>
</feature>
<keyword evidence="4" id="KW-0812">Transmembrane</keyword>
<keyword evidence="4" id="KW-0472">Membrane</keyword>
<feature type="transmembrane region" description="Helical" evidence="4">
    <location>
        <begin position="422"/>
        <end position="447"/>
    </location>
</feature>
<comment type="similarity">
    <text evidence="2">Belongs to the major facilitator superfamily. Monocarboxylate porter (TC 2.A.1.13) family.</text>
</comment>